<dbReference type="EMBL" id="JACHIK010000009">
    <property type="protein sequence ID" value="MBB5043456.1"/>
    <property type="molecule type" value="Genomic_DNA"/>
</dbReference>
<reference evidence="2 3" key="1">
    <citation type="submission" date="2020-08" db="EMBL/GenBank/DDBJ databases">
        <title>Genomic Encyclopedia of Type Strains, Phase IV (KMG-IV): sequencing the most valuable type-strain genomes for metagenomic binning, comparative biology and taxonomic classification.</title>
        <authorList>
            <person name="Goeker M."/>
        </authorList>
    </citation>
    <scope>NUCLEOTIDE SEQUENCE [LARGE SCALE GENOMIC DNA]</scope>
    <source>
        <strain evidence="2 3">DSM 21319</strain>
    </source>
</reference>
<sequence length="185" mass="19341">MTKKLLILAALPLSLVLAACAPVETKTTLTTPNAGKVRTAGPGDTVMSFQSKRAMPNAFGRADLFGRTTNAGRTTVRYIGSRGSKAIFERSDIIVDSNATTMSETPLIIPHTANTNIEGSIGNVPVSGTATSTSYQVIGPRGSSQYASAQRPIQITVGSGQSVTVEGKTLRVLRVAPSSVSYVIE</sequence>
<dbReference type="RefSeq" id="WP_184144830.1">
    <property type="nucleotide sequence ID" value="NZ_JACHIK010000009.1"/>
</dbReference>
<keyword evidence="3" id="KW-1185">Reference proteome</keyword>
<gene>
    <name evidence="2" type="ORF">HNQ66_002862</name>
</gene>
<accession>A0A7W7YWD8</accession>
<name>A0A7W7YWD8_9HYPH</name>
<organism evidence="2 3">
    <name type="scientific">Shinella fusca</name>
    <dbReference type="NCBI Taxonomy" id="544480"/>
    <lineage>
        <taxon>Bacteria</taxon>
        <taxon>Pseudomonadati</taxon>
        <taxon>Pseudomonadota</taxon>
        <taxon>Alphaproteobacteria</taxon>
        <taxon>Hyphomicrobiales</taxon>
        <taxon>Rhizobiaceae</taxon>
        <taxon>Shinella</taxon>
    </lineage>
</organism>
<evidence type="ECO:0000313" key="2">
    <source>
        <dbReference type="EMBL" id="MBB5043456.1"/>
    </source>
</evidence>
<evidence type="ECO:0000256" key="1">
    <source>
        <dbReference type="SAM" id="SignalP"/>
    </source>
</evidence>
<comment type="caution">
    <text evidence="2">The sequence shown here is derived from an EMBL/GenBank/DDBJ whole genome shotgun (WGS) entry which is preliminary data.</text>
</comment>
<proteinExistence type="predicted"/>
<dbReference type="Proteomes" id="UP000535406">
    <property type="component" value="Unassembled WGS sequence"/>
</dbReference>
<feature type="chain" id="PRO_5031507615" description="Lipoprotein" evidence="1">
    <location>
        <begin position="22"/>
        <end position="185"/>
    </location>
</feature>
<keyword evidence="1" id="KW-0732">Signal</keyword>
<evidence type="ECO:0000313" key="3">
    <source>
        <dbReference type="Proteomes" id="UP000535406"/>
    </source>
</evidence>
<protein>
    <recommendedName>
        <fullName evidence="4">Lipoprotein</fullName>
    </recommendedName>
</protein>
<dbReference type="PROSITE" id="PS51257">
    <property type="entry name" value="PROKAR_LIPOPROTEIN"/>
    <property type="match status" value="1"/>
</dbReference>
<dbReference type="AlphaFoldDB" id="A0A7W7YWD8"/>
<evidence type="ECO:0008006" key="4">
    <source>
        <dbReference type="Google" id="ProtNLM"/>
    </source>
</evidence>
<feature type="signal peptide" evidence="1">
    <location>
        <begin position="1"/>
        <end position="21"/>
    </location>
</feature>